<dbReference type="Proteomes" id="UP000276133">
    <property type="component" value="Unassembled WGS sequence"/>
</dbReference>
<evidence type="ECO:0000313" key="1">
    <source>
        <dbReference type="EMBL" id="RNA02022.1"/>
    </source>
</evidence>
<name>A0A3M7PS99_BRAPC</name>
<keyword evidence="2" id="KW-1185">Reference proteome</keyword>
<organism evidence="1 2">
    <name type="scientific">Brachionus plicatilis</name>
    <name type="common">Marine rotifer</name>
    <name type="synonym">Brachionus muelleri</name>
    <dbReference type="NCBI Taxonomy" id="10195"/>
    <lineage>
        <taxon>Eukaryota</taxon>
        <taxon>Metazoa</taxon>
        <taxon>Spiralia</taxon>
        <taxon>Gnathifera</taxon>
        <taxon>Rotifera</taxon>
        <taxon>Eurotatoria</taxon>
        <taxon>Monogononta</taxon>
        <taxon>Pseudotrocha</taxon>
        <taxon>Ploima</taxon>
        <taxon>Brachionidae</taxon>
        <taxon>Brachionus</taxon>
    </lineage>
</organism>
<dbReference type="EMBL" id="REGN01009073">
    <property type="protein sequence ID" value="RNA02022.1"/>
    <property type="molecule type" value="Genomic_DNA"/>
</dbReference>
<gene>
    <name evidence="1" type="ORF">BpHYR1_001470</name>
</gene>
<comment type="caution">
    <text evidence="1">The sequence shown here is derived from an EMBL/GenBank/DDBJ whole genome shotgun (WGS) entry which is preliminary data.</text>
</comment>
<protein>
    <submittedName>
        <fullName evidence="1">Uncharacterized protein</fullName>
    </submittedName>
</protein>
<dbReference type="AlphaFoldDB" id="A0A3M7PS99"/>
<accession>A0A3M7PS99</accession>
<evidence type="ECO:0000313" key="2">
    <source>
        <dbReference type="Proteomes" id="UP000276133"/>
    </source>
</evidence>
<proteinExistence type="predicted"/>
<reference evidence="1 2" key="1">
    <citation type="journal article" date="2018" name="Sci. Rep.">
        <title>Genomic signatures of local adaptation to the degree of environmental predictability in rotifers.</title>
        <authorList>
            <person name="Franch-Gras L."/>
            <person name="Hahn C."/>
            <person name="Garcia-Roger E.M."/>
            <person name="Carmona M.J."/>
            <person name="Serra M."/>
            <person name="Gomez A."/>
        </authorList>
    </citation>
    <scope>NUCLEOTIDE SEQUENCE [LARGE SCALE GENOMIC DNA]</scope>
    <source>
        <strain evidence="1">HYR1</strain>
    </source>
</reference>
<sequence>MLRNQEKYFVFYFYSKLNSSRQLYGFQHRLIIKLELIIFIYLKKPGVASSTEKSAYCNESLNKLYNLRNSNKLYTLGSLGFDSFDKEKIIIN</sequence>